<evidence type="ECO:0000256" key="1">
    <source>
        <dbReference type="ARBA" id="ARBA00004240"/>
    </source>
</evidence>
<keyword evidence="3 7" id="KW-0813">Transport</keyword>
<dbReference type="Proteomes" id="UP001162131">
    <property type="component" value="Unassembled WGS sequence"/>
</dbReference>
<evidence type="ECO:0000256" key="4">
    <source>
        <dbReference type="ARBA" id="ARBA00022824"/>
    </source>
</evidence>
<dbReference type="InterPro" id="IPR024096">
    <property type="entry name" value="NO_sig/Golgi_transp_ligand-bd"/>
</dbReference>
<organism evidence="8 9">
    <name type="scientific">Blepharisma stoltei</name>
    <dbReference type="NCBI Taxonomy" id="1481888"/>
    <lineage>
        <taxon>Eukaryota</taxon>
        <taxon>Sar</taxon>
        <taxon>Alveolata</taxon>
        <taxon>Ciliophora</taxon>
        <taxon>Postciliodesmatophora</taxon>
        <taxon>Heterotrichea</taxon>
        <taxon>Heterotrichida</taxon>
        <taxon>Blepharismidae</taxon>
        <taxon>Blepharisma</taxon>
    </lineage>
</organism>
<reference evidence="8" key="1">
    <citation type="submission" date="2021-09" db="EMBL/GenBank/DDBJ databases">
        <authorList>
            <consortium name="AG Swart"/>
            <person name="Singh M."/>
            <person name="Singh A."/>
            <person name="Seah K."/>
            <person name="Emmerich C."/>
        </authorList>
    </citation>
    <scope>NUCLEOTIDE SEQUENCE</scope>
    <source>
        <strain evidence="8">ATCC30299</strain>
    </source>
</reference>
<evidence type="ECO:0000256" key="5">
    <source>
        <dbReference type="ARBA" id="ARBA00022892"/>
    </source>
</evidence>
<proteinExistence type="inferred from homology"/>
<comment type="subcellular location">
    <subcellularLocation>
        <location evidence="1">Endoplasmic reticulum</location>
    </subcellularLocation>
    <subcellularLocation>
        <location evidence="7">Golgi apparatus</location>
        <location evidence="7">cis-Golgi network</location>
    </subcellularLocation>
</comment>
<keyword evidence="5 7" id="KW-0931">ER-Golgi transport</keyword>
<evidence type="ECO:0000256" key="3">
    <source>
        <dbReference type="ARBA" id="ARBA00022448"/>
    </source>
</evidence>
<dbReference type="GO" id="GO:1990072">
    <property type="term" value="C:TRAPPIII protein complex"/>
    <property type="evidence" value="ECO:0007669"/>
    <property type="project" value="TreeGrafter"/>
</dbReference>
<dbReference type="AlphaFoldDB" id="A0AAU9IDK2"/>
<dbReference type="InterPro" id="IPR007194">
    <property type="entry name" value="TRAPP_component"/>
</dbReference>
<gene>
    <name evidence="8" type="ORF">BSTOLATCC_MIC5484</name>
</gene>
<dbReference type="Pfam" id="PF04051">
    <property type="entry name" value="TRAPP"/>
    <property type="match status" value="1"/>
</dbReference>
<keyword evidence="9" id="KW-1185">Reference proteome</keyword>
<protein>
    <recommendedName>
        <fullName evidence="7">Trafficking protein particle complex subunit</fullName>
    </recommendedName>
</protein>
<sequence>MKRTTVYDRNLKAKREVSVSAFHFLFSEIVQYCLAKANSDAQELERQLEELGQPLGAKFLELVCFRDRNSKKDINIIECLRFIHGPLWKTLFNKNADELEQNTEEHDTFMISEKEPSLCNQFACLPKGDDYLNCGAFVAGIIEGILASANFPAKVSAIFKNDEESRKTVFLVKFNSDTIDGNY</sequence>
<dbReference type="GO" id="GO:0005783">
    <property type="term" value="C:endoplasmic reticulum"/>
    <property type="evidence" value="ECO:0007669"/>
    <property type="project" value="UniProtKB-SubCell"/>
</dbReference>
<keyword evidence="6 7" id="KW-0333">Golgi apparatus</keyword>
<dbReference type="GO" id="GO:1990071">
    <property type="term" value="C:TRAPPII protein complex"/>
    <property type="evidence" value="ECO:0007669"/>
    <property type="project" value="TreeGrafter"/>
</dbReference>
<dbReference type="EMBL" id="CAJZBQ010000005">
    <property type="protein sequence ID" value="CAG9312242.1"/>
    <property type="molecule type" value="Genomic_DNA"/>
</dbReference>
<comment type="similarity">
    <text evidence="2 7">Belongs to the TRAPP small subunits family. BET3 subfamily.</text>
</comment>
<dbReference type="PANTHER" id="PTHR20902:SF0">
    <property type="entry name" value="TRAFFICKING PROTEIN PARTICLE COMPLEX SUBUNIT 5"/>
    <property type="match status" value="1"/>
</dbReference>
<name>A0AAU9IDK2_9CILI</name>
<dbReference type="GO" id="GO:0006888">
    <property type="term" value="P:endoplasmic reticulum to Golgi vesicle-mediated transport"/>
    <property type="evidence" value="ECO:0007669"/>
    <property type="project" value="TreeGrafter"/>
</dbReference>
<comment type="caution">
    <text evidence="8">The sequence shown here is derived from an EMBL/GenBank/DDBJ whole genome shotgun (WGS) entry which is preliminary data.</text>
</comment>
<dbReference type="Gene3D" id="3.30.1380.20">
    <property type="entry name" value="Trafficking protein particle complex subunit 3"/>
    <property type="match status" value="1"/>
</dbReference>
<evidence type="ECO:0000256" key="2">
    <source>
        <dbReference type="ARBA" id="ARBA00006218"/>
    </source>
</evidence>
<evidence type="ECO:0000256" key="7">
    <source>
        <dbReference type="PIRNR" id="PIRNR017479"/>
    </source>
</evidence>
<dbReference type="InterPro" id="IPR016696">
    <property type="entry name" value="TRAPP-I_su5"/>
</dbReference>
<comment type="subunit">
    <text evidence="7">Part of the multisubunit TRAPP (transport protein particle) complex.</text>
</comment>
<evidence type="ECO:0000256" key="6">
    <source>
        <dbReference type="ARBA" id="ARBA00023034"/>
    </source>
</evidence>
<accession>A0AAU9IDK2</accession>
<dbReference type="GO" id="GO:1990070">
    <property type="term" value="C:TRAPPI protein complex"/>
    <property type="evidence" value="ECO:0007669"/>
    <property type="project" value="TreeGrafter"/>
</dbReference>
<evidence type="ECO:0000313" key="8">
    <source>
        <dbReference type="EMBL" id="CAG9312242.1"/>
    </source>
</evidence>
<dbReference type="PIRSF" id="PIRSF017479">
    <property type="entry name" value="TRAPP_I_complex_Trs31"/>
    <property type="match status" value="1"/>
</dbReference>
<dbReference type="PANTHER" id="PTHR20902">
    <property type="entry name" value="41-2 PROTEIN ANTIGEN-RELATED"/>
    <property type="match status" value="1"/>
</dbReference>
<dbReference type="CDD" id="cd14943">
    <property type="entry name" value="TRAPPC5_Trs31"/>
    <property type="match status" value="1"/>
</dbReference>
<evidence type="ECO:0000313" key="9">
    <source>
        <dbReference type="Proteomes" id="UP001162131"/>
    </source>
</evidence>
<dbReference type="SUPFAM" id="SSF111126">
    <property type="entry name" value="Ligand-binding domain in the NO signalling and Golgi transport"/>
    <property type="match status" value="1"/>
</dbReference>
<keyword evidence="4 7" id="KW-0256">Endoplasmic reticulum</keyword>